<dbReference type="Pfam" id="PF04717">
    <property type="entry name" value="Phage_base_V"/>
    <property type="match status" value="1"/>
</dbReference>
<feature type="domain" description="Gp5/Type VI secretion system Vgr protein OB-fold" evidence="1">
    <location>
        <begin position="377"/>
        <end position="450"/>
    </location>
</feature>
<dbReference type="InterPro" id="IPR006533">
    <property type="entry name" value="T6SS_Vgr_RhsGE"/>
</dbReference>
<sequence>MPEQRVINTSQSADLVTQKILVDGEELSKSFQVMNVIVEKEINRIPTAKIILKDGDPASQDFNLSNEELFVPGKEVEIKAGYHSDEETVFKGWVIKHNLKIRSSQSYLIVECKDKAVKLSIGRKNKYFYESTDSDIIEEIVDSYGLEKDVESTNVNHREMVQYNVSDWDFCVTRAQANGKVLIVDDGRITVKKPDVAQEAVETVSFGATLLELDAEMDARNQFQKVTSYGWSSSDQELLEIEANEPSISLNGNVSIDDLASVINLENLELKNGGGTPDVELQEWADAKSLFNQLSKTRGKVKFQGIPAVKPNTTIQLEGVGDRFNGKVYISAVRHQITEGNWTVDAEFGINPKWFTETFDINDQPAAGLLAAVNGLQIGIVTQLESDPDGEDRILVRLPIVDNEVDGIWARVATLDAGENRGSFFRPEIGDEVIVGFINGSPNDAVVLGMMNSSAKPAPIVASDDNHKKGFVTRSEMKFIFNDDEVSVTLETPNGNKMVISDDDGGIKLEDENGNFIQMDSNGITIESASEINYKSSSDMKMESSSNVELKAGAQFKAEGSAGAEVSTSANAVIKGSIVQIN</sequence>
<protein>
    <submittedName>
        <fullName evidence="2">Type VI secretion system tip protein VgrG</fullName>
    </submittedName>
</protein>
<dbReference type="AlphaFoldDB" id="A0A6I6KA64"/>
<dbReference type="KEGG" id="mcos:GM418_26290"/>
<dbReference type="EMBL" id="CP046401">
    <property type="protein sequence ID" value="QGY47044.1"/>
    <property type="molecule type" value="Genomic_DNA"/>
</dbReference>
<name>A0A6I6KA64_9BACT</name>
<accession>A0A6I6KA64</accession>
<dbReference type="SUPFAM" id="SSF69279">
    <property type="entry name" value="Phage tail proteins"/>
    <property type="match status" value="1"/>
</dbReference>
<keyword evidence="3" id="KW-1185">Reference proteome</keyword>
<proteinExistence type="predicted"/>
<evidence type="ECO:0000313" key="2">
    <source>
        <dbReference type="EMBL" id="QGY47044.1"/>
    </source>
</evidence>
<reference evidence="2 3" key="1">
    <citation type="submission" date="2019-11" db="EMBL/GenBank/DDBJ databases">
        <authorList>
            <person name="Zheng R.K."/>
            <person name="Sun C.M."/>
        </authorList>
    </citation>
    <scope>NUCLEOTIDE SEQUENCE [LARGE SCALE GENOMIC DNA]</scope>
    <source>
        <strain evidence="2 3">WC007</strain>
    </source>
</reference>
<evidence type="ECO:0000313" key="3">
    <source>
        <dbReference type="Proteomes" id="UP000428260"/>
    </source>
</evidence>
<dbReference type="Proteomes" id="UP000428260">
    <property type="component" value="Chromosome"/>
</dbReference>
<dbReference type="InterPro" id="IPR037026">
    <property type="entry name" value="Vgr_OB-fold_dom_sf"/>
</dbReference>
<dbReference type="SUPFAM" id="SSF69255">
    <property type="entry name" value="gp5 N-terminal domain-like"/>
    <property type="match status" value="1"/>
</dbReference>
<evidence type="ECO:0000259" key="1">
    <source>
        <dbReference type="Pfam" id="PF04717"/>
    </source>
</evidence>
<gene>
    <name evidence="2" type="primary">vgrG</name>
    <name evidence="2" type="ORF">GM418_26290</name>
</gene>
<dbReference type="InterPro" id="IPR006531">
    <property type="entry name" value="Gp5/Vgr_OB"/>
</dbReference>
<dbReference type="RefSeq" id="WP_158870527.1">
    <property type="nucleotide sequence ID" value="NZ_CP046401.1"/>
</dbReference>
<dbReference type="Gene3D" id="2.40.50.230">
    <property type="entry name" value="Gp5 N-terminal domain"/>
    <property type="match status" value="1"/>
</dbReference>
<organism evidence="2 3">
    <name type="scientific">Maribellus comscasis</name>
    <dbReference type="NCBI Taxonomy" id="2681766"/>
    <lineage>
        <taxon>Bacteria</taxon>
        <taxon>Pseudomonadati</taxon>
        <taxon>Bacteroidota</taxon>
        <taxon>Bacteroidia</taxon>
        <taxon>Marinilabiliales</taxon>
        <taxon>Prolixibacteraceae</taxon>
        <taxon>Maribellus</taxon>
    </lineage>
</organism>
<dbReference type="NCBIfam" id="TIGR01646">
    <property type="entry name" value="vgr_GE"/>
    <property type="match status" value="1"/>
</dbReference>